<dbReference type="RefSeq" id="WP_034998976.1">
    <property type="nucleotide sequence ID" value="NZ_CP063190.1"/>
</dbReference>
<organism evidence="2 3">
    <name type="scientific">Corynebacterium ihumii</name>
    <dbReference type="NCBI Taxonomy" id="1232427"/>
    <lineage>
        <taxon>Bacteria</taxon>
        <taxon>Bacillati</taxon>
        <taxon>Actinomycetota</taxon>
        <taxon>Actinomycetes</taxon>
        <taxon>Mycobacteriales</taxon>
        <taxon>Corynebacteriaceae</taxon>
        <taxon>Corynebacterium</taxon>
    </lineage>
</organism>
<keyword evidence="1" id="KW-0812">Transmembrane</keyword>
<keyword evidence="1" id="KW-1133">Transmembrane helix</keyword>
<dbReference type="Proteomes" id="UP001220577">
    <property type="component" value="Chromosome"/>
</dbReference>
<keyword evidence="1" id="KW-0472">Membrane</keyword>
<evidence type="ECO:0000256" key="1">
    <source>
        <dbReference type="SAM" id="Phobius"/>
    </source>
</evidence>
<proteinExistence type="predicted"/>
<accession>A0ABY7UD37</accession>
<keyword evidence="3" id="KW-1185">Reference proteome</keyword>
<dbReference type="EMBL" id="CP063190">
    <property type="protein sequence ID" value="WCZ34582.1"/>
    <property type="molecule type" value="Genomic_DNA"/>
</dbReference>
<name>A0ABY7UD37_9CORY</name>
<protein>
    <submittedName>
        <fullName evidence="2">Uncharacterized protein</fullName>
    </submittedName>
</protein>
<sequence>MGGLSPASQLATVFIVGPVAKGQISEYHLLAVLLVFSALGLLFVVILDRHFEFENPGTDGSSGGLIGAMNGPSWS</sequence>
<evidence type="ECO:0000313" key="2">
    <source>
        <dbReference type="EMBL" id="WCZ34582.1"/>
    </source>
</evidence>
<reference evidence="2 3" key="1">
    <citation type="submission" date="2020-10" db="EMBL/GenBank/DDBJ databases">
        <title>Complete genome sequence of Corynebacterium ihumii DSM 45751.</title>
        <authorList>
            <person name="Ruckert C."/>
            <person name="Albersmeier A."/>
            <person name="Busche T."/>
            <person name="Jaenicke S."/>
            <person name="Winkler A."/>
            <person name="Friethjonsson O.H."/>
            <person name="Hreggviethsson G.O."/>
            <person name="Lambert C."/>
            <person name="Badcock D."/>
            <person name="Bernaerts K."/>
            <person name="Anne J."/>
            <person name="Economou A."/>
            <person name="Kalinowski J."/>
        </authorList>
    </citation>
    <scope>NUCLEOTIDE SEQUENCE [LARGE SCALE GENOMIC DNA]</scope>
    <source>
        <strain evidence="2 3">DSM 45751</strain>
    </source>
</reference>
<feature type="transmembrane region" description="Helical" evidence="1">
    <location>
        <begin position="27"/>
        <end position="47"/>
    </location>
</feature>
<evidence type="ECO:0000313" key="3">
    <source>
        <dbReference type="Proteomes" id="UP001220577"/>
    </source>
</evidence>
<gene>
    <name evidence="2" type="ORF">CIHUM_05805</name>
</gene>